<reference evidence="4 5" key="1">
    <citation type="journal article" date="2015" name="Genome Announc.">
        <title>Complete Genome Sequence of Steroid-Transforming Nocardioides simplex VKM Ac-2033D.</title>
        <authorList>
            <person name="Shtratnikova V.Y."/>
            <person name="Schelkunov M.I."/>
            <person name="Pekov Y.A."/>
            <person name="Fokina V.V."/>
            <person name="Logacheva M.D."/>
            <person name="Sokolov S.L."/>
            <person name="Bragin E.Y."/>
            <person name="Ashapkin V.V."/>
            <person name="Donova M.V."/>
        </authorList>
    </citation>
    <scope>NUCLEOTIDE SEQUENCE [LARGE SCALE GENOMIC DNA]</scope>
    <source>
        <strain evidence="4 5">VKM Ac-2033D</strain>
    </source>
</reference>
<dbReference type="Gene3D" id="1.10.357.10">
    <property type="entry name" value="Tetracycline Repressor, domain 2"/>
    <property type="match status" value="1"/>
</dbReference>
<dbReference type="PROSITE" id="PS50977">
    <property type="entry name" value="HTH_TETR_2"/>
    <property type="match status" value="1"/>
</dbReference>
<dbReference type="PANTHER" id="PTHR30055">
    <property type="entry name" value="HTH-TYPE TRANSCRIPTIONAL REGULATOR RUTR"/>
    <property type="match status" value="1"/>
</dbReference>
<evidence type="ECO:0000256" key="2">
    <source>
        <dbReference type="ARBA" id="ARBA00023125"/>
    </source>
</evidence>
<keyword evidence="5" id="KW-1185">Reference proteome</keyword>
<dbReference type="EMBL" id="CP009896">
    <property type="protein sequence ID" value="AIY17096.1"/>
    <property type="molecule type" value="Genomic_DNA"/>
</dbReference>
<dbReference type="InterPro" id="IPR054129">
    <property type="entry name" value="DesT_TetR_C"/>
</dbReference>
<dbReference type="KEGG" id="psim:KR76_10690"/>
<dbReference type="GeneID" id="96609359"/>
<keyword evidence="2" id="KW-0238">DNA-binding</keyword>
<proteinExistence type="predicted"/>
<dbReference type="RefSeq" id="WP_038678167.1">
    <property type="nucleotide sequence ID" value="NZ_BJMC01000008.1"/>
</dbReference>
<dbReference type="InterPro" id="IPR050109">
    <property type="entry name" value="HTH-type_TetR-like_transc_reg"/>
</dbReference>
<dbReference type="Pfam" id="PF00440">
    <property type="entry name" value="TetR_N"/>
    <property type="match status" value="1"/>
</dbReference>
<dbReference type="InterPro" id="IPR001647">
    <property type="entry name" value="HTH_TetR"/>
</dbReference>
<name>A0A0A1DIA2_NOCSI</name>
<dbReference type="GO" id="GO:0003700">
    <property type="term" value="F:DNA-binding transcription factor activity"/>
    <property type="evidence" value="ECO:0007669"/>
    <property type="project" value="TreeGrafter"/>
</dbReference>
<evidence type="ECO:0000313" key="4">
    <source>
        <dbReference type="EMBL" id="AIY17096.1"/>
    </source>
</evidence>
<dbReference type="InterPro" id="IPR023772">
    <property type="entry name" value="DNA-bd_HTH_TetR-type_CS"/>
</dbReference>
<keyword evidence="3" id="KW-0804">Transcription</keyword>
<dbReference type="SUPFAM" id="SSF46689">
    <property type="entry name" value="Homeodomain-like"/>
    <property type="match status" value="1"/>
</dbReference>
<evidence type="ECO:0000313" key="5">
    <source>
        <dbReference type="Proteomes" id="UP000030300"/>
    </source>
</evidence>
<dbReference type="HOGENOM" id="CLU_069356_12_2_11"/>
<dbReference type="Pfam" id="PF21943">
    <property type="entry name" value="TetR_C_46"/>
    <property type="match status" value="1"/>
</dbReference>
<dbReference type="AlphaFoldDB" id="A0A0A1DIA2"/>
<dbReference type="Proteomes" id="UP000030300">
    <property type="component" value="Chromosome"/>
</dbReference>
<dbReference type="InterPro" id="IPR009057">
    <property type="entry name" value="Homeodomain-like_sf"/>
</dbReference>
<protein>
    <submittedName>
        <fullName evidence="4">Transcriptional regulator, TetR family</fullName>
    </submittedName>
</protein>
<evidence type="ECO:0000256" key="1">
    <source>
        <dbReference type="ARBA" id="ARBA00023015"/>
    </source>
</evidence>
<dbReference type="PANTHER" id="PTHR30055:SF160">
    <property type="entry name" value="TRANSCRIPTIONAL REGULATORY PROTEIN (PROBABLY ASNC-FAMILY)-RELATED"/>
    <property type="match status" value="1"/>
</dbReference>
<dbReference type="STRING" id="2045.KR76_10690"/>
<accession>A0A0A1DIA2</accession>
<keyword evidence="1" id="KW-0805">Transcription regulation</keyword>
<dbReference type="OrthoDB" id="70491at2"/>
<evidence type="ECO:0000256" key="3">
    <source>
        <dbReference type="ARBA" id="ARBA00023163"/>
    </source>
</evidence>
<dbReference type="GO" id="GO:0000976">
    <property type="term" value="F:transcription cis-regulatory region binding"/>
    <property type="evidence" value="ECO:0007669"/>
    <property type="project" value="TreeGrafter"/>
</dbReference>
<dbReference type="eggNOG" id="COG1309">
    <property type="taxonomic scope" value="Bacteria"/>
</dbReference>
<dbReference type="InterPro" id="IPR036271">
    <property type="entry name" value="Tet_transcr_reg_TetR-rel_C_sf"/>
</dbReference>
<sequence>MSTTPSVRRRLTAPARRERIEAAAVEVFAGRGYDAASVGAIAAAAGVSRTVLYDHFRDKRALYLHVLGTENAAMLAEVGAGITGAGAGRARMRATVAAYLSFAQQRPAARRLLVDPVPTGDPGLDEAVRSYRTARTQAVAEMLGPDLVRAGLAPGATATAVVVELLITGVDGVANWWQDHPEATLDEVTDVAARLLWSGLPRVRAPRT</sequence>
<dbReference type="PRINTS" id="PR00455">
    <property type="entry name" value="HTHTETR"/>
</dbReference>
<gene>
    <name evidence="4" type="ORF">KR76_10690</name>
</gene>
<dbReference type="PROSITE" id="PS01081">
    <property type="entry name" value="HTH_TETR_1"/>
    <property type="match status" value="1"/>
</dbReference>
<dbReference type="SUPFAM" id="SSF48498">
    <property type="entry name" value="Tetracyclin repressor-like, C-terminal domain"/>
    <property type="match status" value="1"/>
</dbReference>
<organism evidence="4 5">
    <name type="scientific">Nocardioides simplex</name>
    <name type="common">Arthrobacter simplex</name>
    <dbReference type="NCBI Taxonomy" id="2045"/>
    <lineage>
        <taxon>Bacteria</taxon>
        <taxon>Bacillati</taxon>
        <taxon>Actinomycetota</taxon>
        <taxon>Actinomycetes</taxon>
        <taxon>Propionibacteriales</taxon>
        <taxon>Nocardioidaceae</taxon>
        <taxon>Pimelobacter</taxon>
    </lineage>
</organism>